<dbReference type="Proteomes" id="UP001634007">
    <property type="component" value="Unassembled WGS sequence"/>
</dbReference>
<evidence type="ECO:0000256" key="5">
    <source>
        <dbReference type="ARBA" id="ARBA00023242"/>
    </source>
</evidence>
<dbReference type="SUPFAM" id="SSF101936">
    <property type="entry name" value="DNA-binding pseudobarrel domain"/>
    <property type="match status" value="2"/>
</dbReference>
<evidence type="ECO:0000256" key="4">
    <source>
        <dbReference type="ARBA" id="ARBA00023163"/>
    </source>
</evidence>
<gene>
    <name evidence="7" type="ORF">ACJRO7_030892</name>
</gene>
<comment type="caution">
    <text evidence="7">The sequence shown here is derived from an EMBL/GenBank/DDBJ whole genome shotgun (WGS) entry which is preliminary data.</text>
</comment>
<keyword evidence="4" id="KW-0804">Transcription</keyword>
<protein>
    <recommendedName>
        <fullName evidence="6">TF-B3 domain-containing protein</fullName>
    </recommendedName>
</protein>
<keyword evidence="5" id="KW-0539">Nucleus</keyword>
<dbReference type="CDD" id="cd10017">
    <property type="entry name" value="B3_DNA"/>
    <property type="match status" value="2"/>
</dbReference>
<dbReference type="InterPro" id="IPR050655">
    <property type="entry name" value="Plant_B3_domain"/>
</dbReference>
<evidence type="ECO:0000256" key="1">
    <source>
        <dbReference type="ARBA" id="ARBA00004123"/>
    </source>
</evidence>
<dbReference type="Pfam" id="PF02362">
    <property type="entry name" value="B3"/>
    <property type="match status" value="2"/>
</dbReference>
<proteinExistence type="predicted"/>
<dbReference type="GO" id="GO:0005634">
    <property type="term" value="C:nucleus"/>
    <property type="evidence" value="ECO:0007669"/>
    <property type="project" value="UniProtKB-SubCell"/>
</dbReference>
<evidence type="ECO:0000313" key="7">
    <source>
        <dbReference type="EMBL" id="KAL3725924.1"/>
    </source>
</evidence>
<dbReference type="SMART" id="SM01019">
    <property type="entry name" value="B3"/>
    <property type="match status" value="2"/>
</dbReference>
<name>A0ABD3JH18_EUCGL</name>
<dbReference type="Gene3D" id="2.40.330.10">
    <property type="entry name" value="DNA-binding pseudobarrel domain"/>
    <property type="match status" value="2"/>
</dbReference>
<evidence type="ECO:0000259" key="6">
    <source>
        <dbReference type="PROSITE" id="PS50863"/>
    </source>
</evidence>
<dbReference type="PANTHER" id="PTHR31920">
    <property type="entry name" value="B3 DOMAIN-CONTAINING"/>
    <property type="match status" value="1"/>
</dbReference>
<reference evidence="7 8" key="1">
    <citation type="submission" date="2024-11" db="EMBL/GenBank/DDBJ databases">
        <title>Chromosome-level genome assembly of Eucalyptus globulus Labill. provides insights into its genome evolution.</title>
        <authorList>
            <person name="Li X."/>
        </authorList>
    </citation>
    <scope>NUCLEOTIDE SEQUENCE [LARGE SCALE GENOMIC DNA]</scope>
    <source>
        <strain evidence="7">CL2024</strain>
        <tissue evidence="7">Fresh tender leaves</tissue>
    </source>
</reference>
<sequence length="474" mass="53242">MVGGRHFESQTPHFFKIILSDALQNGRLGIPKKFVRKYGSNLSDLVFLQVPSGQAWEVELVRRTDGVWLRRGWPDFVKHYAIEHGHFLVFRYEGGSAFRVVIFDKSASEIKYPIITELPKKEENEGDTLVEVFEDHFDRPLRIQSKELPSSTLLSPPSKKKKTNERLNKQAVGGGASNIVCDVNAGLNSSCWKRERPFRGGDKSEALRRAASFQSPNPFFLTLMQPSLIRHSLNAPAKFFMKHIPSYRSGGDRDLYVSNERFWLARYKFGIYGRKTQVKINGGWKLFVRDNNLKVGDVCVFELTRKVGQVSFRVVIFRANHDAIELEASQLKLQKSSGEPVAFEYGQAKNQEPASHDQSADKSFELEPAMQMITLPKACSDGHGEGTGGKFSLAGLTSIEAASKFRTNCPSFRVVICPKHLRRATPHRLSYTDDDDWSTLSCSVPGIVLDLALFADGLHLNCVAIMVGKILPAY</sequence>
<keyword evidence="8" id="KW-1185">Reference proteome</keyword>
<feature type="domain" description="TF-B3" evidence="6">
    <location>
        <begin position="263"/>
        <end position="320"/>
    </location>
</feature>
<accession>A0ABD3JH18</accession>
<comment type="subcellular location">
    <subcellularLocation>
        <location evidence="1">Nucleus</location>
    </subcellularLocation>
</comment>
<keyword evidence="3" id="KW-0238">DNA-binding</keyword>
<evidence type="ECO:0000313" key="8">
    <source>
        <dbReference type="Proteomes" id="UP001634007"/>
    </source>
</evidence>
<evidence type="ECO:0000256" key="3">
    <source>
        <dbReference type="ARBA" id="ARBA00023125"/>
    </source>
</evidence>
<feature type="domain" description="TF-B3" evidence="6">
    <location>
        <begin position="13"/>
        <end position="106"/>
    </location>
</feature>
<dbReference type="GO" id="GO:0003677">
    <property type="term" value="F:DNA binding"/>
    <property type="evidence" value="ECO:0007669"/>
    <property type="project" value="UniProtKB-KW"/>
</dbReference>
<dbReference type="PANTHER" id="PTHR31920:SF108">
    <property type="entry name" value="B3 DOMAIN-CONTAINING TRANSCRIPTION FACTOR VRN1-LIKE"/>
    <property type="match status" value="1"/>
</dbReference>
<dbReference type="InterPro" id="IPR015300">
    <property type="entry name" value="DNA-bd_pseudobarrel_sf"/>
</dbReference>
<dbReference type="EMBL" id="JBJKBG010000008">
    <property type="protein sequence ID" value="KAL3725924.1"/>
    <property type="molecule type" value="Genomic_DNA"/>
</dbReference>
<dbReference type="PROSITE" id="PS50863">
    <property type="entry name" value="B3"/>
    <property type="match status" value="2"/>
</dbReference>
<evidence type="ECO:0000256" key="2">
    <source>
        <dbReference type="ARBA" id="ARBA00023015"/>
    </source>
</evidence>
<dbReference type="AlphaFoldDB" id="A0ABD3JH18"/>
<dbReference type="InterPro" id="IPR003340">
    <property type="entry name" value="B3_DNA-bd"/>
</dbReference>
<keyword evidence="2" id="KW-0805">Transcription regulation</keyword>
<organism evidence="7 8">
    <name type="scientific">Eucalyptus globulus</name>
    <name type="common">Tasmanian blue gum</name>
    <dbReference type="NCBI Taxonomy" id="34317"/>
    <lineage>
        <taxon>Eukaryota</taxon>
        <taxon>Viridiplantae</taxon>
        <taxon>Streptophyta</taxon>
        <taxon>Embryophyta</taxon>
        <taxon>Tracheophyta</taxon>
        <taxon>Spermatophyta</taxon>
        <taxon>Magnoliopsida</taxon>
        <taxon>eudicotyledons</taxon>
        <taxon>Gunneridae</taxon>
        <taxon>Pentapetalae</taxon>
        <taxon>rosids</taxon>
        <taxon>malvids</taxon>
        <taxon>Myrtales</taxon>
        <taxon>Myrtaceae</taxon>
        <taxon>Myrtoideae</taxon>
        <taxon>Eucalypteae</taxon>
        <taxon>Eucalyptus</taxon>
    </lineage>
</organism>